<dbReference type="AlphaFoldDB" id="A0A540N5Q8"/>
<reference evidence="2 3" key="1">
    <citation type="journal article" date="2019" name="G3 (Bethesda)">
        <title>Sequencing of a Wild Apple (Malus baccata) Genome Unravels the Differences Between Cultivated and Wild Apple Species Regarding Disease Resistance and Cold Tolerance.</title>
        <authorList>
            <person name="Chen X."/>
        </authorList>
    </citation>
    <scope>NUCLEOTIDE SEQUENCE [LARGE SCALE GENOMIC DNA]</scope>
    <source>
        <strain evidence="3">cv. Shandingzi</strain>
        <tissue evidence="2">Leaves</tissue>
    </source>
</reference>
<sequence length="209" mass="23070">MEDEGIRAFGWKPSGDAKTLCATLFSVLTSLVMVLLFLWTIWSESGVADTPGIKRESNNWAFCVGVLTIVLGFLFLAAGLPLLANLVMKLSEQLQKRQEESRKPQAQAGKLKTICIVSRIVVSIIAMVMLAWAIKTGFRLATEPRRDGKYYPLASPVGVVTIMFGFTYSIIGLCIIAELAVELTKQLQTTENNENVNQQVRKINVKCSV</sequence>
<keyword evidence="1" id="KW-1133">Transmembrane helix</keyword>
<feature type="transmembrane region" description="Helical" evidence="1">
    <location>
        <begin position="20"/>
        <end position="39"/>
    </location>
</feature>
<organism evidence="2 3">
    <name type="scientific">Malus baccata</name>
    <name type="common">Siberian crab apple</name>
    <name type="synonym">Pyrus baccata</name>
    <dbReference type="NCBI Taxonomy" id="106549"/>
    <lineage>
        <taxon>Eukaryota</taxon>
        <taxon>Viridiplantae</taxon>
        <taxon>Streptophyta</taxon>
        <taxon>Embryophyta</taxon>
        <taxon>Tracheophyta</taxon>
        <taxon>Spermatophyta</taxon>
        <taxon>Magnoliopsida</taxon>
        <taxon>eudicotyledons</taxon>
        <taxon>Gunneridae</taxon>
        <taxon>Pentapetalae</taxon>
        <taxon>rosids</taxon>
        <taxon>fabids</taxon>
        <taxon>Rosales</taxon>
        <taxon>Rosaceae</taxon>
        <taxon>Amygdaloideae</taxon>
        <taxon>Maleae</taxon>
        <taxon>Malus</taxon>
    </lineage>
</organism>
<comment type="caution">
    <text evidence="2">The sequence shown here is derived from an EMBL/GenBank/DDBJ whole genome shotgun (WGS) entry which is preliminary data.</text>
</comment>
<evidence type="ECO:0000313" key="2">
    <source>
        <dbReference type="EMBL" id="TQE06374.1"/>
    </source>
</evidence>
<keyword evidence="1" id="KW-0812">Transmembrane</keyword>
<protein>
    <submittedName>
        <fullName evidence="2">Uncharacterized protein</fullName>
    </submittedName>
</protein>
<evidence type="ECO:0000313" key="3">
    <source>
        <dbReference type="Proteomes" id="UP000315295"/>
    </source>
</evidence>
<evidence type="ECO:0000256" key="1">
    <source>
        <dbReference type="SAM" id="Phobius"/>
    </source>
</evidence>
<proteinExistence type="predicted"/>
<gene>
    <name evidence="2" type="ORF">C1H46_008008</name>
</gene>
<feature type="transmembrane region" description="Helical" evidence="1">
    <location>
        <begin position="59"/>
        <end position="88"/>
    </location>
</feature>
<name>A0A540N5Q8_MALBA</name>
<keyword evidence="3" id="KW-1185">Reference proteome</keyword>
<dbReference type="EMBL" id="VIEB01000104">
    <property type="protein sequence ID" value="TQE06374.1"/>
    <property type="molecule type" value="Genomic_DNA"/>
</dbReference>
<keyword evidence="1" id="KW-0472">Membrane</keyword>
<accession>A0A540N5Q8</accession>
<feature type="transmembrane region" description="Helical" evidence="1">
    <location>
        <begin position="109"/>
        <end position="134"/>
    </location>
</feature>
<feature type="transmembrane region" description="Helical" evidence="1">
    <location>
        <begin position="154"/>
        <end position="177"/>
    </location>
</feature>
<dbReference type="Proteomes" id="UP000315295">
    <property type="component" value="Unassembled WGS sequence"/>
</dbReference>
<dbReference type="STRING" id="106549.A0A540N5Q8"/>